<accession>A0A1I2KYC2</accession>
<dbReference type="AlphaFoldDB" id="A0A1I2KYC2"/>
<proteinExistence type="predicted"/>
<dbReference type="Proteomes" id="UP000181942">
    <property type="component" value="Unassembled WGS sequence"/>
</dbReference>
<sequence length="79" mass="8662">MRVRDGALVAHVLKWDDEVRGPSEFAPKDVTVTDSGIDEALLLVDSMTTDDVSGYRDEYRQAGEVSMGGYVRELGVVSK</sequence>
<gene>
    <name evidence="1" type="ORF">SAMN02787118_11122</name>
</gene>
<evidence type="ECO:0000313" key="1">
    <source>
        <dbReference type="EMBL" id="SFF71250.1"/>
    </source>
</evidence>
<name>A0A1I2KYC2_9ACTN</name>
<dbReference type="EMBL" id="FONR01000011">
    <property type="protein sequence ID" value="SFF71250.1"/>
    <property type="molecule type" value="Genomic_DNA"/>
</dbReference>
<protein>
    <submittedName>
        <fullName evidence="1">DNA end-binding protein Ku</fullName>
    </submittedName>
</protein>
<reference evidence="1" key="1">
    <citation type="submission" date="2016-10" db="EMBL/GenBank/DDBJ databases">
        <authorList>
            <person name="de Groot N.N."/>
        </authorList>
    </citation>
    <scope>NUCLEOTIDE SEQUENCE [LARGE SCALE GENOMIC DNA]</scope>
    <source>
        <strain evidence="1">OK461</strain>
    </source>
</reference>
<organism evidence="1">
    <name type="scientific">Streptomyces mirabilis</name>
    <dbReference type="NCBI Taxonomy" id="68239"/>
    <lineage>
        <taxon>Bacteria</taxon>
        <taxon>Bacillati</taxon>
        <taxon>Actinomycetota</taxon>
        <taxon>Actinomycetes</taxon>
        <taxon>Kitasatosporales</taxon>
        <taxon>Streptomycetaceae</taxon>
        <taxon>Streptomyces</taxon>
    </lineage>
</organism>